<dbReference type="AlphaFoldDB" id="A0A9W7AC42"/>
<evidence type="ECO:0000313" key="4">
    <source>
        <dbReference type="EMBL" id="GMH69537.1"/>
    </source>
</evidence>
<dbReference type="InterPro" id="IPR001202">
    <property type="entry name" value="WW_dom"/>
</dbReference>
<dbReference type="Gene3D" id="2.20.70.10">
    <property type="match status" value="1"/>
</dbReference>
<sequence>MLRGLIETPQNATLYDQSGSLSVYFTCYDHGDWKYCLATYSSLGLLILASFIFGGACCLRLFSKEERQARADKKLAKVQSKRCQKEFELPSAFGGMRDSELSRDSIEIKSAPTTSGRTGKNNPMSDASKTTKKKPLPPGWNRAQDEKGNVYFVNQEKNITQWTNPNAG</sequence>
<dbReference type="Proteomes" id="UP001162640">
    <property type="component" value="Unassembled WGS sequence"/>
</dbReference>
<dbReference type="SUPFAM" id="SSF51045">
    <property type="entry name" value="WW domain"/>
    <property type="match status" value="1"/>
</dbReference>
<feature type="compositionally biased region" description="Basic and acidic residues" evidence="1">
    <location>
        <begin position="97"/>
        <end position="107"/>
    </location>
</feature>
<proteinExistence type="predicted"/>
<protein>
    <recommendedName>
        <fullName evidence="3">WW domain-containing protein</fullName>
    </recommendedName>
</protein>
<feature type="region of interest" description="Disordered" evidence="1">
    <location>
        <begin position="94"/>
        <end position="147"/>
    </location>
</feature>
<dbReference type="CDD" id="cd00201">
    <property type="entry name" value="WW"/>
    <property type="match status" value="1"/>
</dbReference>
<comment type="caution">
    <text evidence="4">The sequence shown here is derived from an EMBL/GenBank/DDBJ whole genome shotgun (WGS) entry which is preliminary data.</text>
</comment>
<dbReference type="PROSITE" id="PS01159">
    <property type="entry name" value="WW_DOMAIN_1"/>
    <property type="match status" value="1"/>
</dbReference>
<feature type="compositionally biased region" description="Polar residues" evidence="1">
    <location>
        <begin position="111"/>
        <end position="128"/>
    </location>
</feature>
<name>A0A9W7AC42_9STRA</name>
<evidence type="ECO:0000313" key="5">
    <source>
        <dbReference type="Proteomes" id="UP001162640"/>
    </source>
</evidence>
<evidence type="ECO:0000256" key="1">
    <source>
        <dbReference type="SAM" id="MobiDB-lite"/>
    </source>
</evidence>
<feature type="domain" description="WW" evidence="3">
    <location>
        <begin position="134"/>
        <end position="167"/>
    </location>
</feature>
<gene>
    <name evidence="4" type="ORF">TL16_g05183</name>
</gene>
<dbReference type="PROSITE" id="PS50020">
    <property type="entry name" value="WW_DOMAIN_2"/>
    <property type="match status" value="1"/>
</dbReference>
<keyword evidence="2" id="KW-0472">Membrane</keyword>
<keyword evidence="2" id="KW-0812">Transmembrane</keyword>
<accession>A0A9W7AC42</accession>
<dbReference type="SMART" id="SM00456">
    <property type="entry name" value="WW"/>
    <property type="match status" value="1"/>
</dbReference>
<dbReference type="EMBL" id="BLQM01000149">
    <property type="protein sequence ID" value="GMH69537.1"/>
    <property type="molecule type" value="Genomic_DNA"/>
</dbReference>
<reference evidence="5" key="1">
    <citation type="journal article" date="2023" name="Commun. Biol.">
        <title>Genome analysis of Parmales, the sister group of diatoms, reveals the evolutionary specialization of diatoms from phago-mixotrophs to photoautotrophs.</title>
        <authorList>
            <person name="Ban H."/>
            <person name="Sato S."/>
            <person name="Yoshikawa S."/>
            <person name="Yamada K."/>
            <person name="Nakamura Y."/>
            <person name="Ichinomiya M."/>
            <person name="Sato N."/>
            <person name="Blanc-Mathieu R."/>
            <person name="Endo H."/>
            <person name="Kuwata A."/>
            <person name="Ogata H."/>
        </authorList>
    </citation>
    <scope>NUCLEOTIDE SEQUENCE [LARGE SCALE GENOMIC DNA]</scope>
</reference>
<keyword evidence="2" id="KW-1133">Transmembrane helix</keyword>
<evidence type="ECO:0000256" key="2">
    <source>
        <dbReference type="SAM" id="Phobius"/>
    </source>
</evidence>
<dbReference type="Pfam" id="PF00397">
    <property type="entry name" value="WW"/>
    <property type="match status" value="1"/>
</dbReference>
<organism evidence="4 5">
    <name type="scientific">Triparma laevis f. inornata</name>
    <dbReference type="NCBI Taxonomy" id="1714386"/>
    <lineage>
        <taxon>Eukaryota</taxon>
        <taxon>Sar</taxon>
        <taxon>Stramenopiles</taxon>
        <taxon>Ochrophyta</taxon>
        <taxon>Bolidophyceae</taxon>
        <taxon>Parmales</taxon>
        <taxon>Triparmaceae</taxon>
        <taxon>Triparma</taxon>
    </lineage>
</organism>
<feature type="transmembrane region" description="Helical" evidence="2">
    <location>
        <begin position="43"/>
        <end position="63"/>
    </location>
</feature>
<dbReference type="InterPro" id="IPR036020">
    <property type="entry name" value="WW_dom_sf"/>
</dbReference>
<evidence type="ECO:0000259" key="3">
    <source>
        <dbReference type="PROSITE" id="PS50020"/>
    </source>
</evidence>